<comment type="caution">
    <text evidence="2">The sequence shown here is derived from an EMBL/GenBank/DDBJ whole genome shotgun (WGS) entry which is preliminary data.</text>
</comment>
<feature type="coiled-coil region" evidence="1">
    <location>
        <begin position="31"/>
        <end position="58"/>
    </location>
</feature>
<evidence type="ECO:0000313" key="2">
    <source>
        <dbReference type="EMBL" id="KAF8874221.1"/>
    </source>
</evidence>
<dbReference type="AlphaFoldDB" id="A0A9P5N9H5"/>
<reference evidence="2" key="1">
    <citation type="submission" date="2020-11" db="EMBL/GenBank/DDBJ databases">
        <authorList>
            <consortium name="DOE Joint Genome Institute"/>
            <person name="Ahrendt S."/>
            <person name="Riley R."/>
            <person name="Andreopoulos W."/>
            <person name="LaButti K."/>
            <person name="Pangilinan J."/>
            <person name="Ruiz-duenas F.J."/>
            <person name="Barrasa J.M."/>
            <person name="Sanchez-Garcia M."/>
            <person name="Camarero S."/>
            <person name="Miyauchi S."/>
            <person name="Serrano A."/>
            <person name="Linde D."/>
            <person name="Babiker R."/>
            <person name="Drula E."/>
            <person name="Ayuso-Fernandez I."/>
            <person name="Pacheco R."/>
            <person name="Padilla G."/>
            <person name="Ferreira P."/>
            <person name="Barriuso J."/>
            <person name="Kellner H."/>
            <person name="Castanera R."/>
            <person name="Alfaro M."/>
            <person name="Ramirez L."/>
            <person name="Pisabarro A.G."/>
            <person name="Kuo A."/>
            <person name="Tritt A."/>
            <person name="Lipzen A."/>
            <person name="He G."/>
            <person name="Yan M."/>
            <person name="Ng V."/>
            <person name="Cullen D."/>
            <person name="Martin F."/>
            <person name="Rosso M.-N."/>
            <person name="Henrissat B."/>
            <person name="Hibbett D."/>
            <person name="Martinez A.T."/>
            <person name="Grigoriev I.V."/>
        </authorList>
    </citation>
    <scope>NUCLEOTIDE SEQUENCE</scope>
    <source>
        <strain evidence="2">AH 44721</strain>
    </source>
</reference>
<evidence type="ECO:0008006" key="4">
    <source>
        <dbReference type="Google" id="ProtNLM"/>
    </source>
</evidence>
<protein>
    <recommendedName>
        <fullName evidence="4">F-box domain-containing protein</fullName>
    </recommendedName>
</protein>
<proteinExistence type="predicted"/>
<evidence type="ECO:0000313" key="3">
    <source>
        <dbReference type="Proteomes" id="UP000724874"/>
    </source>
</evidence>
<gene>
    <name evidence="2" type="ORF">CPB84DRAFT_1797851</name>
</gene>
<dbReference type="EMBL" id="JADNYJ010000219">
    <property type="protein sequence ID" value="KAF8874221.1"/>
    <property type="molecule type" value="Genomic_DNA"/>
</dbReference>
<dbReference type="InterPro" id="IPR032675">
    <property type="entry name" value="LRR_dom_sf"/>
</dbReference>
<keyword evidence="1" id="KW-0175">Coiled coil</keyword>
<name>A0A9P5N9H5_GYMJU</name>
<organism evidence="2 3">
    <name type="scientific">Gymnopilus junonius</name>
    <name type="common">Spectacular rustgill mushroom</name>
    <name type="synonym">Gymnopilus spectabilis subsp. junonius</name>
    <dbReference type="NCBI Taxonomy" id="109634"/>
    <lineage>
        <taxon>Eukaryota</taxon>
        <taxon>Fungi</taxon>
        <taxon>Dikarya</taxon>
        <taxon>Basidiomycota</taxon>
        <taxon>Agaricomycotina</taxon>
        <taxon>Agaricomycetes</taxon>
        <taxon>Agaricomycetidae</taxon>
        <taxon>Agaricales</taxon>
        <taxon>Agaricineae</taxon>
        <taxon>Hymenogastraceae</taxon>
        <taxon>Gymnopilus</taxon>
    </lineage>
</organism>
<sequence length="542" mass="61844">MTLTDSLGFRHKGQFAMATDVTETEDRNLRLSMLLEKKRRYEEKRNKLAIKMEQLDCKITETQADYGTIYNREIPILKLPTEVACIIFYYASGYPNEGDGESGRHLLIEVVISHVCHRWRSISIDYPWLWARFCFDGPNATRFPLDRLEAYLERSGTQKLELWFDFCGTRNGPGRGSTGVTGVNYFILLEKAILHVSRWYRVTINSDAETPITPVTSSLESSSAPNLVHFAFCPDILQVGENEGVESLEPTIFKGGAPKLRSLMIDSSSALVCLPPLSNVTILRIEAGENNMEYLFPWSTFYNILTLPALTGLSIVGNIFQTPENSITPIKMPSLRHLRYSDNELLARVLPKLRGPLLESLVIQNARFPERYSAFRAPPYVFPSLQCLCLIQTTTSSPRSAWYFAQMTRSITHAIFSHDSYVQSIFYMLLNGPDGDKKYWPKLERLTFNLPIGDEVSDALRFVQARPSDALVLEVFDQIRDQWRASDLNSYKSIMKASKLEIMDSNDDSLWRAYWPPGEEDEVDLTMDSDPFDIPASNFYLF</sequence>
<evidence type="ECO:0000256" key="1">
    <source>
        <dbReference type="SAM" id="Coils"/>
    </source>
</evidence>
<keyword evidence="3" id="KW-1185">Reference proteome</keyword>
<dbReference type="OrthoDB" id="3023006at2759"/>
<dbReference type="SUPFAM" id="SSF52058">
    <property type="entry name" value="L domain-like"/>
    <property type="match status" value="1"/>
</dbReference>
<accession>A0A9P5N9H5</accession>
<dbReference type="Gene3D" id="3.80.10.10">
    <property type="entry name" value="Ribonuclease Inhibitor"/>
    <property type="match status" value="1"/>
</dbReference>
<dbReference type="Proteomes" id="UP000724874">
    <property type="component" value="Unassembled WGS sequence"/>
</dbReference>